<feature type="domain" description="Peptidase S1" evidence="3">
    <location>
        <begin position="25"/>
        <end position="249"/>
    </location>
</feature>
<dbReference type="InterPro" id="IPR043504">
    <property type="entry name" value="Peptidase_S1_PA_chymotrypsin"/>
</dbReference>
<dbReference type="InterPro" id="IPR009003">
    <property type="entry name" value="Peptidase_S1_PA"/>
</dbReference>
<organism evidence="4 5">
    <name type="scientific">Scleropages formosus</name>
    <name type="common">Asian bonytongue</name>
    <name type="synonym">Osteoglossum formosum</name>
    <dbReference type="NCBI Taxonomy" id="113540"/>
    <lineage>
        <taxon>Eukaryota</taxon>
        <taxon>Metazoa</taxon>
        <taxon>Chordata</taxon>
        <taxon>Craniata</taxon>
        <taxon>Vertebrata</taxon>
        <taxon>Euteleostomi</taxon>
        <taxon>Actinopterygii</taxon>
        <taxon>Neopterygii</taxon>
        <taxon>Teleostei</taxon>
        <taxon>Osteoglossocephala</taxon>
        <taxon>Osteoglossomorpha</taxon>
        <taxon>Osteoglossiformes</taxon>
        <taxon>Osteoglossidae</taxon>
        <taxon>Scleropages</taxon>
    </lineage>
</organism>
<reference evidence="4 5" key="1">
    <citation type="submission" date="2019-04" db="EMBL/GenBank/DDBJ databases">
        <authorList>
            <consortium name="Wellcome Sanger Institute Data Sharing"/>
        </authorList>
    </citation>
    <scope>NUCLEOTIDE SEQUENCE [LARGE SCALE GENOMIC DNA]</scope>
</reference>
<dbReference type="AlphaFoldDB" id="A0A8C9UXQ3"/>
<protein>
    <submittedName>
        <fullName evidence="4">Trypsin-like</fullName>
    </submittedName>
</protein>
<dbReference type="GO" id="GO:0004252">
    <property type="term" value="F:serine-type endopeptidase activity"/>
    <property type="evidence" value="ECO:0007669"/>
    <property type="project" value="InterPro"/>
</dbReference>
<evidence type="ECO:0000256" key="2">
    <source>
        <dbReference type="SAM" id="SignalP"/>
    </source>
</evidence>
<evidence type="ECO:0000259" key="3">
    <source>
        <dbReference type="PROSITE" id="PS50240"/>
    </source>
</evidence>
<dbReference type="PANTHER" id="PTHR24271">
    <property type="entry name" value="KALLIKREIN-RELATED"/>
    <property type="match status" value="1"/>
</dbReference>
<reference evidence="4" key="2">
    <citation type="submission" date="2025-08" db="UniProtKB">
        <authorList>
            <consortium name="Ensembl"/>
        </authorList>
    </citation>
    <scope>IDENTIFICATION</scope>
</reference>
<feature type="signal peptide" evidence="2">
    <location>
        <begin position="1"/>
        <end position="18"/>
    </location>
</feature>
<dbReference type="InterPro" id="IPR001254">
    <property type="entry name" value="Trypsin_dom"/>
</dbReference>
<keyword evidence="5" id="KW-1185">Reference proteome</keyword>
<evidence type="ECO:0000313" key="5">
    <source>
        <dbReference type="Proteomes" id="UP000694397"/>
    </source>
</evidence>
<dbReference type="GO" id="GO:0006508">
    <property type="term" value="P:proteolysis"/>
    <property type="evidence" value="ECO:0007669"/>
    <property type="project" value="InterPro"/>
</dbReference>
<dbReference type="GeneID" id="108927478"/>
<dbReference type="GeneTree" id="ENSGT00940000181080"/>
<gene>
    <name evidence="4" type="primary">LOC108927478</name>
</gene>
<dbReference type="Ensembl" id="ENSSFOT00015003524.2">
    <property type="protein sequence ID" value="ENSSFOP00015003467.2"/>
    <property type="gene ID" value="ENSSFOG00015002281.2"/>
</dbReference>
<dbReference type="PRINTS" id="PR00722">
    <property type="entry name" value="CHYMOTRYPSIN"/>
</dbReference>
<accession>A0A8C9UXQ3</accession>
<keyword evidence="2" id="KW-0732">Signal</keyword>
<proteinExistence type="predicted"/>
<dbReference type="Proteomes" id="UP000694397">
    <property type="component" value="Chromosome 9"/>
</dbReference>
<keyword evidence="1" id="KW-1015">Disulfide bond</keyword>
<name>A0A8C9UXQ3_SCLFO</name>
<feature type="chain" id="PRO_5034888049" evidence="2">
    <location>
        <begin position="19"/>
        <end position="254"/>
    </location>
</feature>
<dbReference type="SUPFAM" id="SSF50494">
    <property type="entry name" value="Trypsin-like serine proteases"/>
    <property type="match status" value="1"/>
</dbReference>
<dbReference type="KEGG" id="sfm:108927478"/>
<evidence type="ECO:0000256" key="1">
    <source>
        <dbReference type="ARBA" id="ARBA00023157"/>
    </source>
</evidence>
<evidence type="ECO:0000313" key="4">
    <source>
        <dbReference type="Ensembl" id="ENSSFOP00015003467.2"/>
    </source>
</evidence>
<dbReference type="RefSeq" id="XP_018596327.2">
    <property type="nucleotide sequence ID" value="XM_018740811.2"/>
</dbReference>
<dbReference type="SMART" id="SM00020">
    <property type="entry name" value="Tryp_SPc"/>
    <property type="match status" value="1"/>
</dbReference>
<reference evidence="4" key="3">
    <citation type="submission" date="2025-09" db="UniProtKB">
        <authorList>
            <consortium name="Ensembl"/>
        </authorList>
    </citation>
    <scope>IDENTIFICATION</scope>
</reference>
<sequence length="254" mass="27697">MKILLLFFFFSFLTGAVPRYIYKRILGGHDCIPNQTSYHISICDNPCTSGDHVKCGGTLIREKWVLTAASCDGPNIQVIRSSQNLGRIESQRIAQRIRLNFGGQNGDHDIMLLKMEGKIDGRTPVREPNDGECKNLLAGKVHDFDVAGFGIRGYTDGDRPVSTKSLLCVNIEKTDCNQEWKIDNGRFCAGGKGKGTRTGDLGGGLIKNGVVYGVTERGHIPDEKNKAGIIPGVYINVCHFHAGINQHAAVINAA</sequence>
<dbReference type="OrthoDB" id="5565075at2759"/>
<dbReference type="PROSITE" id="PS50240">
    <property type="entry name" value="TRYPSIN_DOM"/>
    <property type="match status" value="1"/>
</dbReference>
<dbReference type="Gene3D" id="2.40.10.10">
    <property type="entry name" value="Trypsin-like serine proteases"/>
    <property type="match status" value="2"/>
</dbReference>
<dbReference type="InterPro" id="IPR001314">
    <property type="entry name" value="Peptidase_S1A"/>
</dbReference>
<dbReference type="Pfam" id="PF00089">
    <property type="entry name" value="Trypsin"/>
    <property type="match status" value="1"/>
</dbReference>
<dbReference type="PANTHER" id="PTHR24271:SF50">
    <property type="match status" value="1"/>
</dbReference>